<feature type="region of interest" description="Disordered" evidence="1">
    <location>
        <begin position="64"/>
        <end position="98"/>
    </location>
</feature>
<accession>A0A4C1UXI7</accession>
<evidence type="ECO:0000256" key="1">
    <source>
        <dbReference type="SAM" id="MobiDB-lite"/>
    </source>
</evidence>
<feature type="region of interest" description="Disordered" evidence="1">
    <location>
        <begin position="1"/>
        <end position="41"/>
    </location>
</feature>
<keyword evidence="3" id="KW-1185">Reference proteome</keyword>
<dbReference type="EMBL" id="BGZK01000243">
    <property type="protein sequence ID" value="GBP31211.1"/>
    <property type="molecule type" value="Genomic_DNA"/>
</dbReference>
<evidence type="ECO:0000313" key="2">
    <source>
        <dbReference type="EMBL" id="GBP31211.1"/>
    </source>
</evidence>
<dbReference type="Proteomes" id="UP000299102">
    <property type="component" value="Unassembled WGS sequence"/>
</dbReference>
<comment type="caution">
    <text evidence="2">The sequence shown here is derived from an EMBL/GenBank/DDBJ whole genome shotgun (WGS) entry which is preliminary data.</text>
</comment>
<reference evidence="2 3" key="1">
    <citation type="journal article" date="2019" name="Commun. Biol.">
        <title>The bagworm genome reveals a unique fibroin gene that provides high tensile strength.</title>
        <authorList>
            <person name="Kono N."/>
            <person name="Nakamura H."/>
            <person name="Ohtoshi R."/>
            <person name="Tomita M."/>
            <person name="Numata K."/>
            <person name="Arakawa K."/>
        </authorList>
    </citation>
    <scope>NUCLEOTIDE SEQUENCE [LARGE SCALE GENOMIC DNA]</scope>
</reference>
<evidence type="ECO:0000313" key="3">
    <source>
        <dbReference type="Proteomes" id="UP000299102"/>
    </source>
</evidence>
<organism evidence="2 3">
    <name type="scientific">Eumeta variegata</name>
    <name type="common">Bagworm moth</name>
    <name type="synonym">Eumeta japonica</name>
    <dbReference type="NCBI Taxonomy" id="151549"/>
    <lineage>
        <taxon>Eukaryota</taxon>
        <taxon>Metazoa</taxon>
        <taxon>Ecdysozoa</taxon>
        <taxon>Arthropoda</taxon>
        <taxon>Hexapoda</taxon>
        <taxon>Insecta</taxon>
        <taxon>Pterygota</taxon>
        <taxon>Neoptera</taxon>
        <taxon>Endopterygota</taxon>
        <taxon>Lepidoptera</taxon>
        <taxon>Glossata</taxon>
        <taxon>Ditrysia</taxon>
        <taxon>Tineoidea</taxon>
        <taxon>Psychidae</taxon>
        <taxon>Oiketicinae</taxon>
        <taxon>Eumeta</taxon>
    </lineage>
</organism>
<dbReference type="AlphaFoldDB" id="A0A4C1UXI7"/>
<feature type="compositionally biased region" description="Basic and acidic residues" evidence="1">
    <location>
        <begin position="19"/>
        <end position="41"/>
    </location>
</feature>
<protein>
    <submittedName>
        <fullName evidence="2">Uncharacterized protein</fullName>
    </submittedName>
</protein>
<proteinExistence type="predicted"/>
<sequence length="98" mass="10631">MRIRSPAHPRTTAGNGRAGDPHRARAPLELRREEAEGRARGACWREGRFIASVLIIRQLLSDESGRGNFRVRSPPAPRAPSAAGAPRPPAYNVNDAGQ</sequence>
<gene>
    <name evidence="2" type="ORF">EVAR_21491_1</name>
</gene>
<name>A0A4C1UXI7_EUMVA</name>